<dbReference type="eggNOG" id="COG3293">
    <property type="taxonomic scope" value="Bacteria"/>
</dbReference>
<proteinExistence type="predicted"/>
<gene>
    <name evidence="3" type="ordered locus">Veis_3104</name>
</gene>
<feature type="domain" description="Transposase DDE" evidence="2">
    <location>
        <begin position="11"/>
        <end position="95"/>
    </location>
</feature>
<dbReference type="AlphaFoldDB" id="A1WMI0"/>
<keyword evidence="4" id="KW-1185">Reference proteome</keyword>
<dbReference type="InterPro" id="IPR025668">
    <property type="entry name" value="Tnp_DDE_dom"/>
</dbReference>
<dbReference type="STRING" id="391735.Veis_3104"/>
<protein>
    <submittedName>
        <fullName evidence="3">Putative transposase</fullName>
    </submittedName>
</protein>
<keyword evidence="1" id="KW-0812">Transmembrane</keyword>
<sequence>MQSDGLKADAVLADKGYDADALIDSIQVAGATAVIPPRRNRVVQRSYDRHLYKERNLVERFFNRIKQFRRIATRYEKLARNYLSFLSLVCTYIWIT</sequence>
<dbReference type="PANTHER" id="PTHR30007">
    <property type="entry name" value="PHP DOMAIN PROTEIN"/>
    <property type="match status" value="1"/>
</dbReference>
<dbReference type="Proteomes" id="UP000000374">
    <property type="component" value="Chromosome"/>
</dbReference>
<evidence type="ECO:0000313" key="4">
    <source>
        <dbReference type="Proteomes" id="UP000000374"/>
    </source>
</evidence>
<keyword evidence="1" id="KW-1133">Transmembrane helix</keyword>
<evidence type="ECO:0000313" key="3">
    <source>
        <dbReference type="EMBL" id="ABM58837.1"/>
    </source>
</evidence>
<dbReference type="PANTHER" id="PTHR30007:SF1">
    <property type="entry name" value="BLR1914 PROTEIN"/>
    <property type="match status" value="1"/>
</dbReference>
<dbReference type="EMBL" id="CP000542">
    <property type="protein sequence ID" value="ABM58837.1"/>
    <property type="molecule type" value="Genomic_DNA"/>
</dbReference>
<evidence type="ECO:0000256" key="1">
    <source>
        <dbReference type="SAM" id="Phobius"/>
    </source>
</evidence>
<name>A1WMI0_VEREI</name>
<dbReference type="KEGG" id="vei:Veis_3104"/>
<feature type="transmembrane region" description="Helical" evidence="1">
    <location>
        <begin position="78"/>
        <end position="95"/>
    </location>
</feature>
<dbReference type="Pfam" id="PF13586">
    <property type="entry name" value="DDE_Tnp_1_2"/>
    <property type="match status" value="1"/>
</dbReference>
<reference evidence="4" key="1">
    <citation type="submission" date="2006-12" db="EMBL/GenBank/DDBJ databases">
        <title>Complete sequence of chromosome 1 of Verminephrobacter eiseniae EF01-2.</title>
        <authorList>
            <person name="Copeland A."/>
            <person name="Lucas S."/>
            <person name="Lapidus A."/>
            <person name="Barry K."/>
            <person name="Detter J.C."/>
            <person name="Glavina del Rio T."/>
            <person name="Dalin E."/>
            <person name="Tice H."/>
            <person name="Pitluck S."/>
            <person name="Chertkov O."/>
            <person name="Brettin T."/>
            <person name="Bruce D."/>
            <person name="Han C."/>
            <person name="Tapia R."/>
            <person name="Gilna P."/>
            <person name="Schmutz J."/>
            <person name="Larimer F."/>
            <person name="Land M."/>
            <person name="Hauser L."/>
            <person name="Kyrpides N."/>
            <person name="Kim E."/>
            <person name="Stahl D."/>
            <person name="Richardson P."/>
        </authorList>
    </citation>
    <scope>NUCLEOTIDE SEQUENCE [LARGE SCALE GENOMIC DNA]</scope>
    <source>
        <strain evidence="4">EF01-2</strain>
    </source>
</reference>
<keyword evidence="1" id="KW-0472">Membrane</keyword>
<dbReference type="HOGENOM" id="CLU_055261_9_3_4"/>
<evidence type="ECO:0000259" key="2">
    <source>
        <dbReference type="Pfam" id="PF13586"/>
    </source>
</evidence>
<accession>A1WMI0</accession>
<organism evidence="3 4">
    <name type="scientific">Verminephrobacter eiseniae (strain EF01-2)</name>
    <dbReference type="NCBI Taxonomy" id="391735"/>
    <lineage>
        <taxon>Bacteria</taxon>
        <taxon>Pseudomonadati</taxon>
        <taxon>Pseudomonadota</taxon>
        <taxon>Betaproteobacteria</taxon>
        <taxon>Burkholderiales</taxon>
        <taxon>Comamonadaceae</taxon>
        <taxon>Verminephrobacter</taxon>
    </lineage>
</organism>